<dbReference type="AlphaFoldDB" id="A0AAD7NE39"/>
<dbReference type="Proteomes" id="UP001215280">
    <property type="component" value="Unassembled WGS sequence"/>
</dbReference>
<gene>
    <name evidence="4" type="ORF">DFH07DRAFT_742802</name>
</gene>
<evidence type="ECO:0000256" key="1">
    <source>
        <dbReference type="PROSITE-ProRule" id="PRU00325"/>
    </source>
</evidence>
<dbReference type="GO" id="GO:0008270">
    <property type="term" value="F:zinc ion binding"/>
    <property type="evidence" value="ECO:0007669"/>
    <property type="project" value="UniProtKB-KW"/>
</dbReference>
<name>A0AAD7NE39_9AGAR</name>
<keyword evidence="5" id="KW-1185">Reference proteome</keyword>
<evidence type="ECO:0000313" key="5">
    <source>
        <dbReference type="Proteomes" id="UP001215280"/>
    </source>
</evidence>
<dbReference type="EMBL" id="JARJLG010000061">
    <property type="protein sequence ID" value="KAJ7756442.1"/>
    <property type="molecule type" value="Genomic_DNA"/>
</dbReference>
<reference evidence="4" key="1">
    <citation type="submission" date="2023-03" db="EMBL/GenBank/DDBJ databases">
        <title>Massive genome expansion in bonnet fungi (Mycena s.s.) driven by repeated elements and novel gene families across ecological guilds.</title>
        <authorList>
            <consortium name="Lawrence Berkeley National Laboratory"/>
            <person name="Harder C.B."/>
            <person name="Miyauchi S."/>
            <person name="Viragh M."/>
            <person name="Kuo A."/>
            <person name="Thoen E."/>
            <person name="Andreopoulos B."/>
            <person name="Lu D."/>
            <person name="Skrede I."/>
            <person name="Drula E."/>
            <person name="Henrissat B."/>
            <person name="Morin E."/>
            <person name="Kohler A."/>
            <person name="Barry K."/>
            <person name="LaButti K."/>
            <person name="Morin E."/>
            <person name="Salamov A."/>
            <person name="Lipzen A."/>
            <person name="Mereny Z."/>
            <person name="Hegedus B."/>
            <person name="Baldrian P."/>
            <person name="Stursova M."/>
            <person name="Weitz H."/>
            <person name="Taylor A."/>
            <person name="Grigoriev I.V."/>
            <person name="Nagy L.G."/>
            <person name="Martin F."/>
            <person name="Kauserud H."/>
        </authorList>
    </citation>
    <scope>NUCLEOTIDE SEQUENCE</scope>
    <source>
        <strain evidence="4">CBHHK188m</strain>
    </source>
</reference>
<keyword evidence="1" id="KW-0479">Metal-binding</keyword>
<feature type="region of interest" description="Disordered" evidence="2">
    <location>
        <begin position="182"/>
        <end position="255"/>
    </location>
</feature>
<keyword evidence="1" id="KW-0863">Zinc-finger</keyword>
<dbReference type="PROSITE" id="PS50966">
    <property type="entry name" value="ZF_SWIM"/>
    <property type="match status" value="1"/>
</dbReference>
<organism evidence="4 5">
    <name type="scientific">Mycena maculata</name>
    <dbReference type="NCBI Taxonomy" id="230809"/>
    <lineage>
        <taxon>Eukaryota</taxon>
        <taxon>Fungi</taxon>
        <taxon>Dikarya</taxon>
        <taxon>Basidiomycota</taxon>
        <taxon>Agaricomycotina</taxon>
        <taxon>Agaricomycetes</taxon>
        <taxon>Agaricomycetidae</taxon>
        <taxon>Agaricales</taxon>
        <taxon>Marasmiineae</taxon>
        <taxon>Mycenaceae</taxon>
        <taxon>Mycena</taxon>
    </lineage>
</organism>
<feature type="domain" description="SWIM-type" evidence="3">
    <location>
        <begin position="126"/>
        <end position="159"/>
    </location>
</feature>
<dbReference type="InterPro" id="IPR007527">
    <property type="entry name" value="Znf_SWIM"/>
</dbReference>
<proteinExistence type="predicted"/>
<keyword evidence="1" id="KW-0862">Zinc</keyword>
<evidence type="ECO:0000259" key="3">
    <source>
        <dbReference type="PROSITE" id="PS50966"/>
    </source>
</evidence>
<sequence length="351" mass="39815">MYKFCEQRGLREVWGYMWGAWYCPAKYKLWARASQPNFVGRWRTTMSVENFWRSLKHGTLHHLLHPRLDQLIYLIATEVLPSFEAKMQIFDPNYRPGRAKVLTPFQRQFKKGWKTLASRTLGSREYQTDISRWTCTCGQQKYNALLLCKHLVQSVHPPDPAFFREVIRRRVIPFYRHPLLKPKNGSTIDPGHPTEDGSISDGDAVTPTSTSIPTGDGSRSPGSSTRGVKRKRATVPSHDNSPAKDGMDGSGGIDDPLIIPSSPVSQEFIKKRITELQNGINILQGQLATPVHSKIWLKSMKARNIGQDVAHMVNDVRHFTQTGTTRPTTWGKAGNKASIRYTQNTMGYHTK</sequence>
<protein>
    <recommendedName>
        <fullName evidence="3">SWIM-type domain-containing protein</fullName>
    </recommendedName>
</protein>
<accession>A0AAD7NE39</accession>
<evidence type="ECO:0000256" key="2">
    <source>
        <dbReference type="SAM" id="MobiDB-lite"/>
    </source>
</evidence>
<comment type="caution">
    <text evidence="4">The sequence shown here is derived from an EMBL/GenBank/DDBJ whole genome shotgun (WGS) entry which is preliminary data.</text>
</comment>
<evidence type="ECO:0000313" key="4">
    <source>
        <dbReference type="EMBL" id="KAJ7756442.1"/>
    </source>
</evidence>